<reference evidence="1 2" key="1">
    <citation type="submission" date="2024-07" db="EMBL/GenBank/DDBJ databases">
        <title>Description of Labrys sedimenti sp. nov., isolated from a diclofenac-degrading enrichment culture.</title>
        <authorList>
            <person name="Tancsics A."/>
            <person name="Csepanyi A."/>
        </authorList>
    </citation>
    <scope>NUCLEOTIDE SEQUENCE [LARGE SCALE GENOMIC DNA]</scope>
    <source>
        <strain evidence="1 2">LMG 23578</strain>
    </source>
</reference>
<protein>
    <submittedName>
        <fullName evidence="1">Uncharacterized protein</fullName>
    </submittedName>
</protein>
<proteinExistence type="predicted"/>
<dbReference type="EMBL" id="JBFNQD010000026">
    <property type="protein sequence ID" value="MEW9310370.1"/>
    <property type="molecule type" value="Genomic_DNA"/>
</dbReference>
<evidence type="ECO:0000313" key="2">
    <source>
        <dbReference type="Proteomes" id="UP001555786"/>
    </source>
</evidence>
<dbReference type="Proteomes" id="UP001555786">
    <property type="component" value="Unassembled WGS sequence"/>
</dbReference>
<dbReference type="RefSeq" id="WP_367626797.1">
    <property type="nucleotide sequence ID" value="NZ_JBFNQD010000026.1"/>
</dbReference>
<comment type="caution">
    <text evidence="1">The sequence shown here is derived from an EMBL/GenBank/DDBJ whole genome shotgun (WGS) entry which is preliminary data.</text>
</comment>
<organism evidence="1 2">
    <name type="scientific">Labrys neptuniae</name>
    <dbReference type="NCBI Taxonomy" id="376174"/>
    <lineage>
        <taxon>Bacteria</taxon>
        <taxon>Pseudomonadati</taxon>
        <taxon>Pseudomonadota</taxon>
        <taxon>Alphaproteobacteria</taxon>
        <taxon>Hyphomicrobiales</taxon>
        <taxon>Xanthobacteraceae</taxon>
        <taxon>Labrys</taxon>
    </lineage>
</organism>
<gene>
    <name evidence="1" type="ORF">ABXS05_32830</name>
</gene>
<sequence>MTCSQNDFTAGPMVAIMRPKPSTGRALPGSGRWLVLAGQAADAEANKQFGWRGFAAPFRQIVP</sequence>
<name>A0ABV3PXG0_9HYPH</name>
<keyword evidence="2" id="KW-1185">Reference proteome</keyword>
<evidence type="ECO:0000313" key="1">
    <source>
        <dbReference type="EMBL" id="MEW9310370.1"/>
    </source>
</evidence>
<accession>A0ABV3PXG0</accession>